<name>A0AAW9RZY6_9BACT</name>
<evidence type="ECO:0000256" key="1">
    <source>
        <dbReference type="ARBA" id="ARBA00023015"/>
    </source>
</evidence>
<evidence type="ECO:0000256" key="3">
    <source>
        <dbReference type="ARBA" id="ARBA00023163"/>
    </source>
</evidence>
<dbReference type="PROSITE" id="PS01124">
    <property type="entry name" value="HTH_ARAC_FAMILY_2"/>
    <property type="match status" value="1"/>
</dbReference>
<organism evidence="5 6">
    <name type="scientific">Rapidithrix thailandica</name>
    <dbReference type="NCBI Taxonomy" id="413964"/>
    <lineage>
        <taxon>Bacteria</taxon>
        <taxon>Pseudomonadati</taxon>
        <taxon>Bacteroidota</taxon>
        <taxon>Cytophagia</taxon>
        <taxon>Cytophagales</taxon>
        <taxon>Flammeovirgaceae</taxon>
        <taxon>Rapidithrix</taxon>
    </lineage>
</organism>
<reference evidence="5 6" key="1">
    <citation type="submission" date="2024-04" db="EMBL/GenBank/DDBJ databases">
        <title>Novel genus in family Flammeovirgaceae.</title>
        <authorList>
            <person name="Nguyen T.H."/>
            <person name="Vuong T.Q."/>
            <person name="Le H."/>
            <person name="Kim S.-G."/>
        </authorList>
    </citation>
    <scope>NUCLEOTIDE SEQUENCE [LARGE SCALE GENOMIC DNA]</scope>
    <source>
        <strain evidence="5 6">JCM 23209</strain>
    </source>
</reference>
<dbReference type="EMBL" id="JBDKWZ010000014">
    <property type="protein sequence ID" value="MEN7550467.1"/>
    <property type="molecule type" value="Genomic_DNA"/>
</dbReference>
<dbReference type="SMART" id="SM00342">
    <property type="entry name" value="HTH_ARAC"/>
    <property type="match status" value="1"/>
</dbReference>
<keyword evidence="2" id="KW-0238">DNA-binding</keyword>
<gene>
    <name evidence="5" type="ORF">AAG747_21285</name>
</gene>
<dbReference type="InterPro" id="IPR009057">
    <property type="entry name" value="Homeodomain-like_sf"/>
</dbReference>
<dbReference type="PANTHER" id="PTHR43280:SF32">
    <property type="entry name" value="TRANSCRIPTIONAL REGULATORY PROTEIN"/>
    <property type="match status" value="1"/>
</dbReference>
<protein>
    <submittedName>
        <fullName evidence="5">Helix-turn-helix domain-containing protein</fullName>
    </submittedName>
</protein>
<feature type="domain" description="HTH araC/xylS-type" evidence="4">
    <location>
        <begin position="182"/>
        <end position="286"/>
    </location>
</feature>
<dbReference type="GO" id="GO:0003700">
    <property type="term" value="F:DNA-binding transcription factor activity"/>
    <property type="evidence" value="ECO:0007669"/>
    <property type="project" value="InterPro"/>
</dbReference>
<keyword evidence="1" id="KW-0805">Transcription regulation</keyword>
<comment type="caution">
    <text evidence="5">The sequence shown here is derived from an EMBL/GenBank/DDBJ whole genome shotgun (WGS) entry which is preliminary data.</text>
</comment>
<evidence type="ECO:0000259" key="4">
    <source>
        <dbReference type="PROSITE" id="PS01124"/>
    </source>
</evidence>
<dbReference type="Proteomes" id="UP001403385">
    <property type="component" value="Unassembled WGS sequence"/>
</dbReference>
<proteinExistence type="predicted"/>
<keyword evidence="3" id="KW-0804">Transcription</keyword>
<keyword evidence="6" id="KW-1185">Reference proteome</keyword>
<dbReference type="GO" id="GO:0043565">
    <property type="term" value="F:sequence-specific DNA binding"/>
    <property type="evidence" value="ECO:0007669"/>
    <property type="project" value="InterPro"/>
</dbReference>
<dbReference type="InterPro" id="IPR018060">
    <property type="entry name" value="HTH_AraC"/>
</dbReference>
<evidence type="ECO:0000313" key="6">
    <source>
        <dbReference type="Proteomes" id="UP001403385"/>
    </source>
</evidence>
<dbReference type="SUPFAM" id="SSF46689">
    <property type="entry name" value="Homeodomain-like"/>
    <property type="match status" value="1"/>
</dbReference>
<evidence type="ECO:0000256" key="2">
    <source>
        <dbReference type="ARBA" id="ARBA00023125"/>
    </source>
</evidence>
<evidence type="ECO:0000313" key="5">
    <source>
        <dbReference type="EMBL" id="MEN7550467.1"/>
    </source>
</evidence>
<dbReference type="AlphaFoldDB" id="A0AAW9RZY6"/>
<dbReference type="InterPro" id="IPR020449">
    <property type="entry name" value="Tscrpt_reg_AraC-type_HTH"/>
</dbReference>
<dbReference type="Gene3D" id="1.10.10.60">
    <property type="entry name" value="Homeodomain-like"/>
    <property type="match status" value="1"/>
</dbReference>
<dbReference type="PRINTS" id="PR00032">
    <property type="entry name" value="HTHARAC"/>
</dbReference>
<accession>A0AAW9RZY6</accession>
<dbReference type="Pfam" id="PF12833">
    <property type="entry name" value="HTH_18"/>
    <property type="match status" value="1"/>
</dbReference>
<dbReference type="RefSeq" id="WP_346823249.1">
    <property type="nucleotide sequence ID" value="NZ_JBDKWZ010000014.1"/>
</dbReference>
<sequence>MNKKYSIPEFIKYLNIDSSKNEDIHIVWYDNQSEIRLQSKPINIDFYLLAIKLDFDKNLDFGQTGFDKADSYLYFDSPDKTLEWDLKQSMSGYNILISKRLFTKYAKDYNFMHYKNHEALFVTKEEEGVLLDLFQKAYTEYNQENFSKEILLSYSTLILSYINTFYKRQFDTRGKLYNKIVSDFYKHLEDYYDHHKDITKLPSVAFFADKSNLSSNYFGDVIKHFTGNSPQEHIHQHVLQIAKNKLRQSELTISEIAYSLGFEYPTYFTRFFRKETGITPSVFRDQ</sequence>
<dbReference type="PANTHER" id="PTHR43280">
    <property type="entry name" value="ARAC-FAMILY TRANSCRIPTIONAL REGULATOR"/>
    <property type="match status" value="1"/>
</dbReference>